<reference evidence="1 2" key="1">
    <citation type="submission" date="2019-05" db="EMBL/GenBank/DDBJ databases">
        <title>We sequenced the genome of Paenibacillus hemerocallicola KCTC 33185 for further insight into its adaptation and study the phylogeny of Paenibacillus.</title>
        <authorList>
            <person name="Narsing Rao M.P."/>
        </authorList>
    </citation>
    <scope>NUCLEOTIDE SEQUENCE [LARGE SCALE GENOMIC DNA]</scope>
    <source>
        <strain evidence="1 2">KCTC 33185</strain>
    </source>
</reference>
<evidence type="ECO:0000313" key="2">
    <source>
        <dbReference type="Proteomes" id="UP000307943"/>
    </source>
</evidence>
<sequence>MKITELTYVISIFRGENDHEQRNSGTVFRYFAINTIAWVNSILQFRYLLDSRSRKASAKAAGLSEHAVHALLYANLAVEEKKLSRTCGMIAARLGRADEWQ</sequence>
<evidence type="ECO:0000313" key="1">
    <source>
        <dbReference type="EMBL" id="TNJ63711.1"/>
    </source>
</evidence>
<dbReference type="EMBL" id="VDCQ01000039">
    <property type="protein sequence ID" value="TNJ63711.1"/>
    <property type="molecule type" value="Genomic_DNA"/>
</dbReference>
<proteinExistence type="predicted"/>
<dbReference type="AlphaFoldDB" id="A0A5C4T3V2"/>
<protein>
    <submittedName>
        <fullName evidence="1">Uncharacterized protein</fullName>
    </submittedName>
</protein>
<name>A0A5C4T3V2_9BACL</name>
<gene>
    <name evidence="1" type="ORF">FE784_24290</name>
</gene>
<dbReference type="Proteomes" id="UP000307943">
    <property type="component" value="Unassembled WGS sequence"/>
</dbReference>
<keyword evidence="2" id="KW-1185">Reference proteome</keyword>
<organism evidence="1 2">
    <name type="scientific">Paenibacillus hemerocallicola</name>
    <dbReference type="NCBI Taxonomy" id="1172614"/>
    <lineage>
        <taxon>Bacteria</taxon>
        <taxon>Bacillati</taxon>
        <taxon>Bacillota</taxon>
        <taxon>Bacilli</taxon>
        <taxon>Bacillales</taxon>
        <taxon>Paenibacillaceae</taxon>
        <taxon>Paenibacillus</taxon>
    </lineage>
</organism>
<accession>A0A5C4T3V2</accession>
<dbReference type="RefSeq" id="WP_139604851.1">
    <property type="nucleotide sequence ID" value="NZ_VDCQ01000039.1"/>
</dbReference>
<comment type="caution">
    <text evidence="1">The sequence shown here is derived from an EMBL/GenBank/DDBJ whole genome shotgun (WGS) entry which is preliminary data.</text>
</comment>